<dbReference type="InterPro" id="IPR017871">
    <property type="entry name" value="ABC_transporter-like_CS"/>
</dbReference>
<feature type="transmembrane region" description="Helical" evidence="10">
    <location>
        <begin position="281"/>
        <end position="298"/>
    </location>
</feature>
<dbReference type="CDD" id="cd18583">
    <property type="entry name" value="ABC_6TM_HMT1"/>
    <property type="match status" value="1"/>
</dbReference>
<feature type="transmembrane region" description="Helical" evidence="10">
    <location>
        <begin position="424"/>
        <end position="442"/>
    </location>
</feature>
<feature type="transmembrane region" description="Helical" evidence="10">
    <location>
        <begin position="69"/>
        <end position="94"/>
    </location>
</feature>
<keyword evidence="7 10" id="KW-1133">Transmembrane helix</keyword>
<evidence type="ECO:0000256" key="8">
    <source>
        <dbReference type="ARBA" id="ARBA00023136"/>
    </source>
</evidence>
<dbReference type="InterPro" id="IPR027417">
    <property type="entry name" value="P-loop_NTPase"/>
</dbReference>
<feature type="compositionally biased region" description="Polar residues" evidence="9">
    <location>
        <begin position="927"/>
        <end position="957"/>
    </location>
</feature>
<keyword evidence="6" id="KW-0067">ATP-binding</keyword>
<keyword evidence="2" id="KW-0813">Transport</keyword>
<dbReference type="PROSITE" id="PS50893">
    <property type="entry name" value="ABC_TRANSPORTER_2"/>
    <property type="match status" value="1"/>
</dbReference>
<dbReference type="SUPFAM" id="SSF90123">
    <property type="entry name" value="ABC transporter transmembrane region"/>
    <property type="match status" value="1"/>
</dbReference>
<dbReference type="PANTHER" id="PTHR24221:SF503">
    <property type="entry name" value="MITOCHONDRIAL POTASSIUM CHANNEL ATP-BINDING SUBUNIT"/>
    <property type="match status" value="1"/>
</dbReference>
<dbReference type="AlphaFoldDB" id="A0AAD5RP73"/>
<dbReference type="SUPFAM" id="SSF52540">
    <property type="entry name" value="P-loop containing nucleoside triphosphate hydrolases"/>
    <property type="match status" value="1"/>
</dbReference>
<evidence type="ECO:0000256" key="5">
    <source>
        <dbReference type="ARBA" id="ARBA00022741"/>
    </source>
</evidence>
<dbReference type="Pfam" id="PF00005">
    <property type="entry name" value="ABC_tran"/>
    <property type="match status" value="1"/>
</dbReference>
<evidence type="ECO:0000256" key="1">
    <source>
        <dbReference type="ARBA" id="ARBA00004651"/>
    </source>
</evidence>
<evidence type="ECO:0000256" key="6">
    <source>
        <dbReference type="ARBA" id="ARBA00022840"/>
    </source>
</evidence>
<evidence type="ECO:0000256" key="10">
    <source>
        <dbReference type="SAM" id="Phobius"/>
    </source>
</evidence>
<organism evidence="13 14">
    <name type="scientific">Zalerion maritima</name>
    <dbReference type="NCBI Taxonomy" id="339359"/>
    <lineage>
        <taxon>Eukaryota</taxon>
        <taxon>Fungi</taxon>
        <taxon>Dikarya</taxon>
        <taxon>Ascomycota</taxon>
        <taxon>Pezizomycotina</taxon>
        <taxon>Sordariomycetes</taxon>
        <taxon>Lulworthiomycetidae</taxon>
        <taxon>Lulworthiales</taxon>
        <taxon>Lulworthiaceae</taxon>
        <taxon>Zalerion</taxon>
    </lineage>
</organism>
<reference evidence="13" key="1">
    <citation type="submission" date="2022-07" db="EMBL/GenBank/DDBJ databases">
        <title>Draft genome sequence of Zalerion maritima ATCC 34329, a (micro)plastics degrading marine fungus.</title>
        <authorList>
            <person name="Paco A."/>
            <person name="Goncalves M.F.M."/>
            <person name="Rocha-Santos T.A.P."/>
            <person name="Alves A."/>
        </authorList>
    </citation>
    <scope>NUCLEOTIDE SEQUENCE</scope>
    <source>
        <strain evidence="13">ATCC 34329</strain>
    </source>
</reference>
<accession>A0AAD5RP73</accession>
<evidence type="ECO:0000256" key="9">
    <source>
        <dbReference type="SAM" id="MobiDB-lite"/>
    </source>
</evidence>
<dbReference type="EMBL" id="JAKWBI020000165">
    <property type="protein sequence ID" value="KAJ2900779.1"/>
    <property type="molecule type" value="Genomic_DNA"/>
</dbReference>
<dbReference type="InterPro" id="IPR011527">
    <property type="entry name" value="ABC1_TM_dom"/>
</dbReference>
<dbReference type="PROSITE" id="PS50929">
    <property type="entry name" value="ABC_TM1F"/>
    <property type="match status" value="1"/>
</dbReference>
<feature type="compositionally biased region" description="Polar residues" evidence="9">
    <location>
        <begin position="213"/>
        <end position="229"/>
    </location>
</feature>
<feature type="region of interest" description="Disordered" evidence="9">
    <location>
        <begin position="192"/>
        <end position="232"/>
    </location>
</feature>
<evidence type="ECO:0008006" key="15">
    <source>
        <dbReference type="Google" id="ProtNLM"/>
    </source>
</evidence>
<dbReference type="Pfam" id="PF00664">
    <property type="entry name" value="ABC_membrane"/>
    <property type="match status" value="1"/>
</dbReference>
<feature type="compositionally biased region" description="Low complexity" evidence="9">
    <location>
        <begin position="1032"/>
        <end position="1052"/>
    </location>
</feature>
<proteinExistence type="predicted"/>
<feature type="region of interest" description="Disordered" evidence="9">
    <location>
        <begin position="890"/>
        <end position="960"/>
    </location>
</feature>
<evidence type="ECO:0000256" key="2">
    <source>
        <dbReference type="ARBA" id="ARBA00022448"/>
    </source>
</evidence>
<evidence type="ECO:0000256" key="7">
    <source>
        <dbReference type="ARBA" id="ARBA00022989"/>
    </source>
</evidence>
<dbReference type="Gene3D" id="3.40.50.300">
    <property type="entry name" value="P-loop containing nucleotide triphosphate hydrolases"/>
    <property type="match status" value="1"/>
</dbReference>
<evidence type="ECO:0000256" key="4">
    <source>
        <dbReference type="ARBA" id="ARBA00022692"/>
    </source>
</evidence>
<keyword evidence="5" id="KW-0547">Nucleotide-binding</keyword>
<gene>
    <name evidence="13" type="ORF">MKZ38_002217</name>
</gene>
<keyword evidence="14" id="KW-1185">Reference proteome</keyword>
<feature type="domain" description="ABC transmembrane type-1" evidence="12">
    <location>
        <begin position="282"/>
        <end position="565"/>
    </location>
</feature>
<dbReference type="GO" id="GO:0005524">
    <property type="term" value="F:ATP binding"/>
    <property type="evidence" value="ECO:0007669"/>
    <property type="project" value="UniProtKB-KW"/>
</dbReference>
<keyword evidence="4 10" id="KW-0812">Transmembrane</keyword>
<feature type="compositionally biased region" description="Basic and acidic residues" evidence="9">
    <location>
        <begin position="1079"/>
        <end position="1092"/>
    </location>
</feature>
<feature type="transmembrane region" description="Helical" evidence="10">
    <location>
        <begin position="511"/>
        <end position="530"/>
    </location>
</feature>
<dbReference type="FunFam" id="3.40.50.300:FF:000299">
    <property type="entry name" value="ABC transporter ATP-binding protein/permease"/>
    <property type="match status" value="1"/>
</dbReference>
<dbReference type="InterPro" id="IPR003439">
    <property type="entry name" value="ABC_transporter-like_ATP-bd"/>
</dbReference>
<keyword evidence="8 10" id="KW-0472">Membrane</keyword>
<evidence type="ECO:0000313" key="13">
    <source>
        <dbReference type="EMBL" id="KAJ2900779.1"/>
    </source>
</evidence>
<comment type="caution">
    <text evidence="13">The sequence shown here is derived from an EMBL/GenBank/DDBJ whole genome shotgun (WGS) entry which is preliminary data.</text>
</comment>
<dbReference type="GO" id="GO:0140359">
    <property type="term" value="F:ABC-type transporter activity"/>
    <property type="evidence" value="ECO:0007669"/>
    <property type="project" value="InterPro"/>
</dbReference>
<feature type="region of interest" description="Disordered" evidence="9">
    <location>
        <begin position="1011"/>
        <end position="1092"/>
    </location>
</feature>
<evidence type="ECO:0000313" key="14">
    <source>
        <dbReference type="Proteomes" id="UP001201980"/>
    </source>
</evidence>
<name>A0AAD5RP73_9PEZI</name>
<protein>
    <recommendedName>
        <fullName evidence="15">Heavy metal tolerance protein</fullName>
    </recommendedName>
</protein>
<feature type="transmembrane region" description="Helical" evidence="10">
    <location>
        <begin position="396"/>
        <end position="418"/>
    </location>
</feature>
<feature type="transmembrane region" description="Helical" evidence="10">
    <location>
        <begin position="171"/>
        <end position="188"/>
    </location>
</feature>
<dbReference type="GO" id="GO:0005886">
    <property type="term" value="C:plasma membrane"/>
    <property type="evidence" value="ECO:0007669"/>
    <property type="project" value="UniProtKB-SubCell"/>
</dbReference>
<dbReference type="InterPro" id="IPR039421">
    <property type="entry name" value="Type_1_exporter"/>
</dbReference>
<dbReference type="GO" id="GO:0016887">
    <property type="term" value="F:ATP hydrolysis activity"/>
    <property type="evidence" value="ECO:0007669"/>
    <property type="project" value="InterPro"/>
</dbReference>
<dbReference type="PANTHER" id="PTHR24221">
    <property type="entry name" value="ATP-BINDING CASSETTE SUB-FAMILY B"/>
    <property type="match status" value="1"/>
</dbReference>
<dbReference type="PROSITE" id="PS00211">
    <property type="entry name" value="ABC_TRANSPORTER_1"/>
    <property type="match status" value="1"/>
</dbReference>
<dbReference type="InterPro" id="IPR003593">
    <property type="entry name" value="AAA+_ATPase"/>
</dbReference>
<comment type="subcellular location">
    <subcellularLocation>
        <location evidence="1">Cell membrane</location>
        <topology evidence="1">Multi-pass membrane protein</topology>
    </subcellularLocation>
</comment>
<dbReference type="Gene3D" id="1.20.1560.10">
    <property type="entry name" value="ABC transporter type 1, transmembrane domain"/>
    <property type="match status" value="1"/>
</dbReference>
<feature type="transmembrane region" description="Helical" evidence="10">
    <location>
        <begin position="28"/>
        <end position="49"/>
    </location>
</feature>
<evidence type="ECO:0000259" key="12">
    <source>
        <dbReference type="PROSITE" id="PS50929"/>
    </source>
</evidence>
<dbReference type="Proteomes" id="UP001201980">
    <property type="component" value="Unassembled WGS sequence"/>
</dbReference>
<feature type="transmembrane region" description="Helical" evidence="10">
    <location>
        <begin position="130"/>
        <end position="151"/>
    </location>
</feature>
<feature type="domain" description="ABC transporter" evidence="11">
    <location>
        <begin position="599"/>
        <end position="852"/>
    </location>
</feature>
<evidence type="ECO:0000256" key="3">
    <source>
        <dbReference type="ARBA" id="ARBA00022475"/>
    </source>
</evidence>
<dbReference type="InterPro" id="IPR036640">
    <property type="entry name" value="ABC1_TM_sf"/>
</dbReference>
<dbReference type="SMART" id="SM00382">
    <property type="entry name" value="AAA"/>
    <property type="match status" value="1"/>
</dbReference>
<evidence type="ECO:0000259" key="11">
    <source>
        <dbReference type="PROSITE" id="PS50893"/>
    </source>
</evidence>
<keyword evidence="3" id="KW-1003">Cell membrane</keyword>
<sequence length="1092" mass="120632">MNDPAALLGPPTAQDKMHPLDLNRSVSIIHYAYPTSIFAYYILATSVSICTLQSRTAGKNPRQHPRRRIILILLFLTILSFALQVIALIVDAIAQREWLHSQDTTLSHLSCILVFGIEFALLIDSDQPVWYPYYGSWFLSALFEPAIFVLGRRIDPASPSSSFRIADTSLWSVRYFLLVAVLVCYVASKNSVSSDGADETERQPLIPKDGDRTSANGTAYGTTTQSNDANELPWERGDRKARENMQKKLEDDGNWFTYVKRFKVFFPYIWPVNNPALQARAFLVGACLLAGNALNVLIPRQLGIVMDSLSGVQSHNPWIQVAVFTALKWLASEAGISMLRTWLWMPVEYYSVEAIDTAAYSHILNLSCDFHDAKSASDLIQAISKGESISDMLESVCFYAIPMLIDLGIAFIYLSYTFGPYEGFITLATAVAFLYSTSRLVGGLRESRRNQVNAVYEEHFVRLAGIQGWHTVSQFNQITYEEDRHSNAVKKKVSTYKSFAFRFYLSRAVQYVVLLIGLLAGSFLAVYRVLNNQATAGEFVMLLTYWSQLSSPLDFFAGLWKKLAQNLVNAERLLEIMETKPSILSKDGAMPLNLRGGSVKFSNVCFTYDKKKDILKNVSLEVPKGQTVAFVGATGAGKSTILKLLTRFYDVTDGAILIDDQDVRDVELSRYVNFLNPEPESEMLNGGSSLRARLGVVPQSPILFNDTVINNIRYARLSATDEEVFEACKAACIHDQIQGFSDQYKTVVGERGVKLSGGELQRVAIARAILKKPEIVLLDEATSAVDTETEQKIQNALKILCRGRTTFIVAHRLSTVVNADRIIVVGDGTIVEQGSHDDLIRAKGKYAALWSKQIFVKPKDKKGGQESGDSTETDMVDDLSLEQAKELAHAIKGGNDTDTSSRSDKKSKSKSRKNGCSKLNPGAPEFTPNTLSCASTVQDETSPVEPETTSGVPSPTGDQALKHFTVARATNYIGDSNSRAIAYADGAADDERDSCEDESCDKIGSAIGKSKYKHPRYSRVVQSKSESGVEWSGSPYSQPISSSPSRRVSAPPLKVDTGIAPTNSNVDRDDNQNECVDAQSRESNARDYEGTR</sequence>